<dbReference type="InterPro" id="IPR042185">
    <property type="entry name" value="Serpin_sf_2"/>
</dbReference>
<comment type="caution">
    <text evidence="4">The sequence shown here is derived from an EMBL/GenBank/DDBJ whole genome shotgun (WGS) entry which is preliminary data.</text>
</comment>
<dbReference type="EMBL" id="LUCM01010864">
    <property type="protein sequence ID" value="KAA0184852.1"/>
    <property type="molecule type" value="Genomic_DNA"/>
</dbReference>
<organism evidence="4 5">
    <name type="scientific">Fasciolopsis buskii</name>
    <dbReference type="NCBI Taxonomy" id="27845"/>
    <lineage>
        <taxon>Eukaryota</taxon>
        <taxon>Metazoa</taxon>
        <taxon>Spiralia</taxon>
        <taxon>Lophotrochozoa</taxon>
        <taxon>Platyhelminthes</taxon>
        <taxon>Trematoda</taxon>
        <taxon>Digenea</taxon>
        <taxon>Plagiorchiida</taxon>
        <taxon>Echinostomata</taxon>
        <taxon>Echinostomatoidea</taxon>
        <taxon>Fasciolidae</taxon>
        <taxon>Fasciolopsis</taxon>
    </lineage>
</organism>
<dbReference type="InterPro" id="IPR023796">
    <property type="entry name" value="Serpin_dom"/>
</dbReference>
<dbReference type="Pfam" id="PF00079">
    <property type="entry name" value="Serpin"/>
    <property type="match status" value="1"/>
</dbReference>
<name>A0A8E0VEF2_9TREM</name>
<dbReference type="SMART" id="SM00093">
    <property type="entry name" value="SERPIN"/>
    <property type="match status" value="1"/>
</dbReference>
<proteinExistence type="inferred from homology"/>
<dbReference type="GO" id="GO:0005615">
    <property type="term" value="C:extracellular space"/>
    <property type="evidence" value="ECO:0007669"/>
    <property type="project" value="InterPro"/>
</dbReference>
<dbReference type="Proteomes" id="UP000728185">
    <property type="component" value="Unassembled WGS sequence"/>
</dbReference>
<accession>A0A8E0VEF2</accession>
<dbReference type="InterPro" id="IPR000215">
    <property type="entry name" value="Serpin_fam"/>
</dbReference>
<reference evidence="4" key="1">
    <citation type="submission" date="2019-05" db="EMBL/GenBank/DDBJ databases">
        <title>Annotation for the trematode Fasciolopsis buski.</title>
        <authorList>
            <person name="Choi Y.-J."/>
        </authorList>
    </citation>
    <scope>NUCLEOTIDE SEQUENCE</scope>
    <source>
        <strain evidence="4">HT</strain>
        <tissue evidence="4">Whole worm</tissue>
    </source>
</reference>
<dbReference type="InterPro" id="IPR042178">
    <property type="entry name" value="Serpin_sf_1"/>
</dbReference>
<keyword evidence="5" id="KW-1185">Reference proteome</keyword>
<protein>
    <submittedName>
        <fullName evidence="4">Serpin B</fullName>
    </submittedName>
</protein>
<dbReference type="InterPro" id="IPR036186">
    <property type="entry name" value="Serpin_sf"/>
</dbReference>
<evidence type="ECO:0000313" key="5">
    <source>
        <dbReference type="Proteomes" id="UP000728185"/>
    </source>
</evidence>
<feature type="domain" description="Serpin" evidence="3">
    <location>
        <begin position="14"/>
        <end position="338"/>
    </location>
</feature>
<evidence type="ECO:0000256" key="2">
    <source>
        <dbReference type="RuleBase" id="RU000411"/>
    </source>
</evidence>
<dbReference type="SUPFAM" id="SSF56574">
    <property type="entry name" value="Serpins"/>
    <property type="match status" value="1"/>
</dbReference>
<dbReference type="GO" id="GO:0004867">
    <property type="term" value="F:serine-type endopeptidase inhibitor activity"/>
    <property type="evidence" value="ECO:0007669"/>
    <property type="project" value="InterPro"/>
</dbReference>
<dbReference type="AlphaFoldDB" id="A0A8E0VEF2"/>
<gene>
    <name evidence="4" type="ORF">FBUS_09890</name>
</gene>
<dbReference type="PANTHER" id="PTHR11461">
    <property type="entry name" value="SERINE PROTEASE INHIBITOR, SERPIN"/>
    <property type="match status" value="1"/>
</dbReference>
<dbReference type="Gene3D" id="2.30.39.10">
    <property type="entry name" value="Alpha-1-antitrypsin, domain 1"/>
    <property type="match status" value="1"/>
</dbReference>
<dbReference type="PANTHER" id="PTHR11461:SF211">
    <property type="entry name" value="GH10112P-RELATED"/>
    <property type="match status" value="1"/>
</dbReference>
<dbReference type="OrthoDB" id="671595at2759"/>
<dbReference type="Gene3D" id="3.30.497.10">
    <property type="entry name" value="Antithrombin, subunit I, domain 2"/>
    <property type="match status" value="1"/>
</dbReference>
<comment type="similarity">
    <text evidence="1 2">Belongs to the serpin family.</text>
</comment>
<evidence type="ECO:0000256" key="1">
    <source>
        <dbReference type="ARBA" id="ARBA00009500"/>
    </source>
</evidence>
<sequence length="341" mass="37898">MTSAMEHSLQNFCDKLYTEVIQSQKGKYENVFLSPVSLYSAMAMVLAGSEGETKHQMLSAMQLNQTLGRDALHNSIGTAVRTCLQSTPGVTLSVGNRLFAQHDAKIHPQYKAVIYRDYDADADNIDFTKTEAARKHINGWVSEKTKEKIQDLIPAGCLTPDTCAAIVNALYFKGSWELEFPKEGTGEDDFHLLDGSQKKVWMMYKETEFNSTVLADLNAVAVKLPFRQSNWSMLVVVPNQNDGLKTLLPKLQSEGLTKVLNAPFEKQTTAVSLPRFKLTESTVDAKELLMKLGITALFSKTTADLSKLCSEPALYISDVKHKAVLEVCVTIVFFLVRTLCL</sequence>
<evidence type="ECO:0000313" key="4">
    <source>
        <dbReference type="EMBL" id="KAA0184852.1"/>
    </source>
</evidence>
<evidence type="ECO:0000259" key="3">
    <source>
        <dbReference type="SMART" id="SM00093"/>
    </source>
</evidence>